<evidence type="ECO:0000313" key="6">
    <source>
        <dbReference type="Proteomes" id="UP000192578"/>
    </source>
</evidence>
<feature type="domain" description="MAM" evidence="4">
    <location>
        <begin position="4288"/>
        <end position="4444"/>
    </location>
</feature>
<feature type="signal peptide" evidence="3">
    <location>
        <begin position="1"/>
        <end position="21"/>
    </location>
</feature>
<feature type="domain" description="MAM" evidence="4">
    <location>
        <begin position="623"/>
        <end position="790"/>
    </location>
</feature>
<dbReference type="OrthoDB" id="6107927at2759"/>
<proteinExistence type="predicted"/>
<feature type="domain" description="MAM" evidence="4">
    <location>
        <begin position="2644"/>
        <end position="2808"/>
    </location>
</feature>
<keyword evidence="3" id="KW-0732">Signal</keyword>
<dbReference type="PANTHER" id="PTHR23282:SF101">
    <property type="entry name" value="MAM DOMAIN-CONTAINING PROTEIN"/>
    <property type="match status" value="1"/>
</dbReference>
<keyword evidence="2" id="KW-1133">Transmembrane helix</keyword>
<evidence type="ECO:0000256" key="2">
    <source>
        <dbReference type="SAM" id="Phobius"/>
    </source>
</evidence>
<dbReference type="Gene3D" id="2.60.120.200">
    <property type="match status" value="19"/>
</dbReference>
<dbReference type="PANTHER" id="PTHR23282">
    <property type="entry name" value="APICAL ENDOSOMAL GLYCOPROTEIN PRECURSOR"/>
    <property type="match status" value="1"/>
</dbReference>
<evidence type="ECO:0000313" key="5">
    <source>
        <dbReference type="EMBL" id="OQV23682.1"/>
    </source>
</evidence>
<dbReference type="Proteomes" id="UP000192578">
    <property type="component" value="Unassembled WGS sequence"/>
</dbReference>
<feature type="domain" description="MAM" evidence="4">
    <location>
        <begin position="3567"/>
        <end position="3732"/>
    </location>
</feature>
<feature type="domain" description="MAM" evidence="4">
    <location>
        <begin position="3937"/>
        <end position="4090"/>
    </location>
</feature>
<feature type="region of interest" description="Disordered" evidence="1">
    <location>
        <begin position="4654"/>
        <end position="4681"/>
    </location>
</feature>
<feature type="domain" description="MAM" evidence="4">
    <location>
        <begin position="2844"/>
        <end position="2994"/>
    </location>
</feature>
<dbReference type="CDD" id="cd06263">
    <property type="entry name" value="MAM"/>
    <property type="match status" value="1"/>
</dbReference>
<dbReference type="InterPro" id="IPR051560">
    <property type="entry name" value="MAM_domain-containing"/>
</dbReference>
<feature type="domain" description="MAM" evidence="4">
    <location>
        <begin position="3022"/>
        <end position="3183"/>
    </location>
</feature>
<dbReference type="Gene3D" id="2.60.120.260">
    <property type="entry name" value="Galactose-binding domain-like"/>
    <property type="match status" value="1"/>
</dbReference>
<feature type="domain" description="MAM" evidence="4">
    <location>
        <begin position="3188"/>
        <end position="3353"/>
    </location>
</feature>
<protein>
    <recommendedName>
        <fullName evidence="4">MAM domain-containing protein</fullName>
    </recommendedName>
</protein>
<dbReference type="PROSITE" id="PS50060">
    <property type="entry name" value="MAM_2"/>
    <property type="match status" value="17"/>
</dbReference>
<feature type="domain" description="MAM" evidence="4">
    <location>
        <begin position="2350"/>
        <end position="2448"/>
    </location>
</feature>
<feature type="domain" description="MAM" evidence="4">
    <location>
        <begin position="1188"/>
        <end position="1350"/>
    </location>
</feature>
<organism evidence="5 6">
    <name type="scientific">Hypsibius exemplaris</name>
    <name type="common">Freshwater tardigrade</name>
    <dbReference type="NCBI Taxonomy" id="2072580"/>
    <lineage>
        <taxon>Eukaryota</taxon>
        <taxon>Metazoa</taxon>
        <taxon>Ecdysozoa</taxon>
        <taxon>Tardigrada</taxon>
        <taxon>Eutardigrada</taxon>
        <taxon>Parachela</taxon>
        <taxon>Hypsibioidea</taxon>
        <taxon>Hypsibiidae</taxon>
        <taxon>Hypsibius</taxon>
    </lineage>
</organism>
<dbReference type="GO" id="GO:0016020">
    <property type="term" value="C:membrane"/>
    <property type="evidence" value="ECO:0007669"/>
    <property type="project" value="InterPro"/>
</dbReference>
<dbReference type="InterPro" id="IPR000998">
    <property type="entry name" value="MAM_dom"/>
</dbReference>
<dbReference type="Pfam" id="PF00629">
    <property type="entry name" value="MAM"/>
    <property type="match status" value="12"/>
</dbReference>
<evidence type="ECO:0000259" key="4">
    <source>
        <dbReference type="PROSITE" id="PS50060"/>
    </source>
</evidence>
<name>A0A1W0X8N2_HYPEX</name>
<feature type="domain" description="MAM" evidence="4">
    <location>
        <begin position="3393"/>
        <end position="3539"/>
    </location>
</feature>
<feature type="domain" description="MAM" evidence="4">
    <location>
        <begin position="1395"/>
        <end position="1545"/>
    </location>
</feature>
<dbReference type="SUPFAM" id="SSF49899">
    <property type="entry name" value="Concanavalin A-like lectins/glucanases"/>
    <property type="match status" value="19"/>
</dbReference>
<dbReference type="SMART" id="SM00137">
    <property type="entry name" value="MAM"/>
    <property type="match status" value="10"/>
</dbReference>
<feature type="compositionally biased region" description="Basic and acidic residues" evidence="1">
    <location>
        <begin position="4721"/>
        <end position="4733"/>
    </location>
</feature>
<dbReference type="InterPro" id="IPR013320">
    <property type="entry name" value="ConA-like_dom_sf"/>
</dbReference>
<dbReference type="EMBL" id="MTYJ01000010">
    <property type="protein sequence ID" value="OQV23682.1"/>
    <property type="molecule type" value="Genomic_DNA"/>
</dbReference>
<keyword evidence="6" id="KW-1185">Reference proteome</keyword>
<feature type="domain" description="MAM" evidence="4">
    <location>
        <begin position="3737"/>
        <end position="3902"/>
    </location>
</feature>
<comment type="caution">
    <text evidence="5">The sequence shown here is derived from an EMBL/GenBank/DDBJ whole genome shotgun (WGS) entry which is preliminary data.</text>
</comment>
<evidence type="ECO:0000256" key="3">
    <source>
        <dbReference type="SAM" id="SignalP"/>
    </source>
</evidence>
<feature type="region of interest" description="Disordered" evidence="1">
    <location>
        <begin position="4721"/>
        <end position="4752"/>
    </location>
</feature>
<feature type="transmembrane region" description="Helical" evidence="2">
    <location>
        <begin position="4687"/>
        <end position="4711"/>
    </location>
</feature>
<feature type="chain" id="PRO_5012099570" description="MAM domain-containing protein" evidence="3">
    <location>
        <begin position="22"/>
        <end position="4766"/>
    </location>
</feature>
<evidence type="ECO:0000256" key="1">
    <source>
        <dbReference type="SAM" id="MobiDB-lite"/>
    </source>
</evidence>
<feature type="domain" description="MAM" evidence="4">
    <location>
        <begin position="1745"/>
        <end position="1909"/>
    </location>
</feature>
<sequence>MALYIWIAAIVLSCLVSQYASQTVDCDFENGPCNWDDHEVVSDPPLNWREVSEIGVLGKDTGHGIVNFVPITATTPDFSVSYLKHTGPNIPGGQLNCLTFDFLATNAQIGFLTIWHYWLNEKNQFYSKKVWSNEEETDGGAWKVGQVLIDGAGNWTLIVEVITNPFNIVIPPHPTGGSGIALDNIKQRLVNSADQCPTLIGPHVIQTTQGPTTVPPPTAPPAITTTQSPTAGASGSVGSISVQLGEYRYHANPLDCDFALIGHTCDLRFTIEYRWTSNGIDRSITQNFPDHLLDVDHISFHPVSPAVLGGPIEVGSVVTVNVKAIDFDDGLFEGGHDDIADVTLQFTVPQAGTEPQLVQGRDDKPQCRAFRKKTNILFNDVLVGSTLGQINLGKMAWHGPVLFGACVALLALFGSLEAKVTCGFTPEESFCGWTHTASGDVWRTGVISAARPPLDATSYAYISSAIESWAVIESETFTVAAPTAFSFCLLQTRFSSTVGVNMTIVPANNPNAEIQMLSDRYLLRWKCSEIEITPEHGPIRIKIQFKVASASAYGAIALPSLEGEGITTIPPTVPTTVASTQPPTTVPATTFPPATIPTTVPPTVPTTQAATTLPVPTSSATSSTCNFNEEDFQQCGWISDPRGFQWSRSDGSFVGSGPYGVGSTSPFLYANSSNMSPGRRSARLVGPLINRPGGVQTELHFNYRIFGSGIDALIVSVESGGRILHIFEDNLLNNQAWESAIVDVCVEADFQIVFEAKFFTPGFLVALDDVLLVNEMSNTLVVPIPGSCGSTGWVATTTQAPIVTTATLPPVTLPATLPGTTQGPPAFTVPPDAGNTESISCNFNNGACGWAVLVGASQFQVGVPTLGSLGESSALFARASEGTVARALSRTITGSTGTQQELQLNYASFGRAARSLSVFLVTGNDVSETPVWLVDSLGSQQPWTTVITAFVVPTVSYRLLIVARFTARNAVIAVDNVVLAGENGATVGTTQIPVLPTRPVLQPIEEAATCHFDLGPCLGWSMANGWAAYPETIVDEALSSQGPQSGRGYLYKIGMNTTATVKSGRIQNNSNVRVSFWANVADAPGNLMDVSGKFSVSVLSTAEPSNIPMASYTAETGYTNGWKQYTVDFCHSKDTEESPFALNFQFKSDASTLSLDRVNLALDDVVTTKPNDVCTGEGVPIAGDTDTVSCDFENDHLCGWDLADGPNRWKLGRGLVGTGGYALNGTINGEGFVYVDSSLLPYPNLPAEIDTHYKEPVNSSLSFYHRTFGFGVISLSLFLDINGTRYLVWYSPSNRRDWQYVEVQICSPLRHKLVFEARFLQSGFVIGLDEITLSSEDEGFAILSTAECVLPEPFSTIAPVTSPAPVTIATRPPVPTTQPPSTVAPIPIAEWNGRTSCDFEASNLCDWRNFPATTSSELLWTLGNAASVGLPSAGTSNFALVKPLPSSGFLARLLSPLIDSTNGPIVVIQFYYRTSGRGSNGIDVFALTSNSVPTAAVWSTGFTTGDSWKLATVSISFGAATRRQIILQARVTNRDSWTAIDDIILHGEDGHVVTTPIPDPTSSTTLRRIIPQATCSFDLGICGLWSVNPQRQPQWSWQNGIAADGLSPQTGRGFVSVNSSDSDAPNNYSELQTASFNSLSEPGSQLSVTVEFWYYAGAGSSSLRISQRIPSFGATQTQFILSQLLDPAAEKRWQQHRVTFCLLSNGTAEIVFRLTTGEGFSPAGLDEIVTYRNADVTCDTSVGTISCDFEEDLCAWDLIDQSWPNRWDLGRGLVGTGPYALNGTVNGEGFVFVDSSALAYPQEPAVLDTQFFPTSVNSILTFYYRAYGYGVVSLTLFVELGNGTKYLIWSTPSDRRDWQYEELHVCAPAYHKFLFEARFTAPGFVVAMDDIQLASDNSSISAPTSVCTLPEPYSTIAPPTTRPTVPIIPTVPTTVTTILLPAPWTGKTSCTFESSTLCDWRNLVLGESQHVEWTPTDVVVVDGVSIDHTSRFAIAHKVATNGFIARMMSPTLTVPAGDVTLQFYYRTSGRGSGGIGVYAVTSNSAPSTPIWSSTPGAFEPWKLATVTLRFPDLIRRQIILQSRFTQVNSWTAIDNIVLHGEDGQVVTTPATIPVTQSPLLSVIPAFTCSFDYGFCNGWTTNDTLQATFTVGTPAEPAPAAKRGYAFVSVGSAGINTANTYAILRTGSYRNPVNASRSVTVEFWYYTGEGWTTFQIVQYEASTGESKRVETIESTQTSSSWVKKEVTLCLLSTDLVQLAIVVVPRMSFTFLGIDEVVTYRNADEGDVCVETPAPSSLLSCSFNTNFCGWNADGFTIEPSPIGGVALASAANIGIADLTTATQYSLTARTQLTFSYNMYDASKVLSFGVYAELAEDSSSKVLWQLNGGPHIPSQTWLPARVSLCITGPFWLTFVVVFEDGTQGRLAINNVVINGEAILLTQEPSIFVCAPFGTTPTVTPTSTTCSSDVVANGSSTFCGWHTEETGNTGTLAVTGVLPGIAGQGQAEAPYFYMIPNNTNPSVSFHNGGFMTNQVQTGAAVSQWSFWFRSKAALVHAYVADGPASDPVLVGPVALAVSDAYWSPASISLPPMKSLTLGLTIMFADPGTNDMRIDEPAQYFAFDNVWYSAEQGFDIDELPEEPEPTSTVSCDFESSFCAWDSVEETYANHWQLGRGLAGTGPYALDGAVHGEGFVFADSSAIPRPHDPAVLDTRYFPDAANSRMSFFYRAYGHGVASLTLLAELRNGTRYVVWSTPSSRRDWQLAEIQLCTPPDHKLAFEARFVTAGFVVGVDYIQLASDDPSLPTPTGFCDLPVPESTIAPVTVATVAPTRPPTTITPITIPFWNGKASCDFESENLCDWRNFPSTATNQLLWMPGNTTSIGLPSAGSSKFAVAKPLLGSGFLARLLSPALGVSGDAPAVLQFFYRTSGRSASGVDVFALTSNSVPSAAIWSTGSTTEDSWKLATISIPFGAATRRQVILQARVTNRNSWTAIDNIVLHGEDGQVVTTPTPIATSPTPLVRIIPQATCSFDLGICNLWTVAPPRQPQWSWQNGATLGGVPAQSGRGFVQVNATGSGALENYSELRTAPFNSLSESGLSVTVQFWHYISDSQTVLDISQLILSSGTYNSEFVKSQAGAAQWRHESVTFCLLSKTATQIIFRLTTGEQFSFAGLDEVVTHRNDETTCDFSGDTVSCDFENDHFCAWDLMEEPHANRWELGRGLVGTGLYALNGTVNGEGFAYVDSSVLSTINEPAILDTRYFPVAANSPMSFYYRTYGHGIVSLTLLAELRNGTRYVMWSTPSGRRDWQLAEVQLCAPADHKLAFEARFSSSGFVVGLDYIQLASDDTTLPVPTGPCVLPDPQSTIAPVTTPPPRPTVPVPTVPPTLPPTPIPQWNGKTSCNFELETLCDWQNFPTTASSALLWVVGNDQSVGGAGHFAVASPGTASGFLARLLSPLIESASGQTVLLQFYYRSNGRGAGGVDVFTLTSDSVPTAAIWSTGSATEDSWKLATVSIPFGTATRRQIILQARVTNRDSWTNVDDIILNGEDGQLVSTPASVATTSTVLRRIIPQATCSFDLGICNLWTVAPPRQPQWVWQYGATADGVSPQAGRGFVAVNTTGLGALENYSELRTSSFSSLPERGLSVTVQFWYHISDEQISLEISQLVTSTGTYNSEMVIGHTGAAATDKQWRQKQVTFCLLSSGTSQIVFRLTTGEDLSIVGLDEVVTFRNDGVTCDQSRDTVTCDFENNHYCAWDLIEEPWANSWELGRGLVGSGPYALNGTVNGEGFVFVDSSALPFPHQPAVLDTQYFATSVNSQLSFYYRAYGHGVVALTLFVELGNGTKYLIWSTPSDQRDWQYEELPVCAPPNYKFVFEAQFAAAGFVVGLDDIQLGSDDTSTPAPTQVCNLPEPFVTIAPPTSAPTVAPITTLAPVTLPTAWTGKTSCDFELNNLCDWRNLDLVGESVNWIATTEADQGLGIAVNPNLHFALAKKTADNGFVSRMMSPFIPVPTGAEKSVVLQFYYRVSGRGSGGVEVYAVTSEALPSSSVWSSPSSQSDSWHLTTVTVPLTDVPRRQIILQSRFTQLGSWTAIDSIVLHSEDGQVVTTPPTVPVTQPPLLSIIPAFTCSFDYGFCDSWTSDDSSQQNFSTGASVHAEPAAGRGFVHVTASSLPVIGSAAKYAELKSGALLSPSNQSLSVTVEFWFYLGEGSTAFEVRQYETDTWRSHTVTTIESTPTTIKVWTKRQITFCLVSRAGINIAYTVRPVAGFTFLGIDEVVTYRNTGESNVCPEPKARISCSFDRGLCGWQSDSFYLMHEFKSNSSLPGYVAGASEVRNDTAALTTAEQFSLKARTQITFAYNLFNASKVLSFGVYADLPDSPPKVLWQLEGGPHIPSDRWLPARVSLCITGPFRLTFLVAFRAGESGQMAIDDVFVNAEDQAITYEPSSFVCSPFSTEPSVTPTSTTCSSDIVVAGSTSFCGWQPGPGGTVGVTALTGLLPGVNGQGQADAPYFYVIPTAAPSEETYNGAVMTNDIVTGPVPSECSFWFQSKGATVEVYITDRESQTLLAGPTLLPSGKELWTPAFFSIPASKNVKLGIAVRFEDPVSPGETHRAAPVQYFAVDNVWYSAEPGYLVGDELPQETQTTVAAPETTVPVVITATTAAPDTPSTASTRVTPGLPQRPSTSRPGLTKNQEIYIGVGSGAGVLALLGVIVLVVYFWKKRAAKEEARANHLRDGNEMRTRPASNNSPVGSLPKKEAVSVTNSVKFVKKDFDA</sequence>
<gene>
    <name evidence="5" type="ORF">BV898_02420</name>
</gene>
<feature type="domain" description="MAM" evidence="4">
    <location>
        <begin position="24"/>
        <end position="198"/>
    </location>
</feature>
<accession>A0A1W0X8N2</accession>
<feature type="domain" description="MAM" evidence="4">
    <location>
        <begin position="1573"/>
        <end position="1740"/>
    </location>
</feature>
<feature type="domain" description="MAM" evidence="4">
    <location>
        <begin position="1948"/>
        <end position="2098"/>
    </location>
</feature>
<feature type="compositionally biased region" description="Low complexity" evidence="1">
    <location>
        <begin position="4654"/>
        <end position="4664"/>
    </location>
</feature>
<reference evidence="6" key="1">
    <citation type="submission" date="2017-01" db="EMBL/GenBank/DDBJ databases">
        <title>Comparative genomics of anhydrobiosis in the tardigrade Hypsibius dujardini.</title>
        <authorList>
            <person name="Yoshida Y."/>
            <person name="Koutsovoulos G."/>
            <person name="Laetsch D."/>
            <person name="Stevens L."/>
            <person name="Kumar S."/>
            <person name="Horikawa D."/>
            <person name="Ishino K."/>
            <person name="Komine S."/>
            <person name="Tomita M."/>
            <person name="Blaxter M."/>
            <person name="Arakawa K."/>
        </authorList>
    </citation>
    <scope>NUCLEOTIDE SEQUENCE [LARGE SCALE GENOMIC DNA]</scope>
    <source>
        <strain evidence="6">Z151</strain>
    </source>
</reference>
<keyword evidence="2" id="KW-0472">Membrane</keyword>
<keyword evidence="2" id="KW-0812">Transmembrane</keyword>